<sequence length="203" mass="22575">MPVKLCTEVGFKGDKKKFSGAVDNLAKRQFYGQVKSVMIDGNRPWVFCADFDFRGKAALIEPGEHADISSICNFKVKSMCELIDTDREKQGKLEIVVEDAEMSVTVQIVTTTTDSTAEFVFQKRPKPEQTEQPQDYKVKARLEVTGGTWLLFSEQGWKGDLAVVTTSNNGRRMSFGQLATVRSAKKTLLPRLKSSSAYHIGPG</sequence>
<dbReference type="EMBL" id="OU015567">
    <property type="protein sequence ID" value="CAG5111460.1"/>
    <property type="molecule type" value="Genomic_DNA"/>
</dbReference>
<comment type="similarity">
    <text evidence="1">Belongs to the beta/gamma-crystallin family.</text>
</comment>
<evidence type="ECO:0000313" key="5">
    <source>
        <dbReference type="Proteomes" id="UP001158576"/>
    </source>
</evidence>
<keyword evidence="2" id="KW-0677">Repeat</keyword>
<keyword evidence="5" id="KW-1185">Reference proteome</keyword>
<gene>
    <name evidence="4" type="ORF">OKIOD_LOCUS14532</name>
</gene>
<reference evidence="4 5" key="1">
    <citation type="submission" date="2021-04" db="EMBL/GenBank/DDBJ databases">
        <authorList>
            <person name="Bliznina A."/>
        </authorList>
    </citation>
    <scope>NUCLEOTIDE SEQUENCE [LARGE SCALE GENOMIC DNA]</scope>
</reference>
<dbReference type="Gene3D" id="2.60.20.10">
    <property type="entry name" value="Crystallins"/>
    <property type="match status" value="1"/>
</dbReference>
<accession>A0ABN7T7B0</accession>
<dbReference type="SUPFAM" id="SSF49695">
    <property type="entry name" value="gamma-Crystallin-like"/>
    <property type="match status" value="1"/>
</dbReference>
<dbReference type="Proteomes" id="UP001158576">
    <property type="component" value="Chromosome 2"/>
</dbReference>
<dbReference type="InterPro" id="IPR001064">
    <property type="entry name" value="Beta/gamma_crystallin"/>
</dbReference>
<proteinExistence type="inferred from homology"/>
<feature type="domain" description="Beta/gamma crystallin 'Greek key'" evidence="3">
    <location>
        <begin position="8"/>
        <end position="79"/>
    </location>
</feature>
<evidence type="ECO:0000256" key="1">
    <source>
        <dbReference type="ARBA" id="ARBA00009646"/>
    </source>
</evidence>
<dbReference type="InterPro" id="IPR011024">
    <property type="entry name" value="G_crystallin-like"/>
</dbReference>
<dbReference type="Pfam" id="PF00030">
    <property type="entry name" value="Crystall"/>
    <property type="match status" value="1"/>
</dbReference>
<organism evidence="4 5">
    <name type="scientific">Oikopleura dioica</name>
    <name type="common">Tunicate</name>
    <dbReference type="NCBI Taxonomy" id="34765"/>
    <lineage>
        <taxon>Eukaryota</taxon>
        <taxon>Metazoa</taxon>
        <taxon>Chordata</taxon>
        <taxon>Tunicata</taxon>
        <taxon>Appendicularia</taxon>
        <taxon>Copelata</taxon>
        <taxon>Oikopleuridae</taxon>
        <taxon>Oikopleura</taxon>
    </lineage>
</organism>
<protein>
    <submittedName>
        <fullName evidence="4">Oidioi.mRNA.OKI2018_I69.chr2.g5767.t1.cds</fullName>
    </submittedName>
</protein>
<name>A0ABN7T7B0_OIKDI</name>
<evidence type="ECO:0000259" key="3">
    <source>
        <dbReference type="Pfam" id="PF00030"/>
    </source>
</evidence>
<evidence type="ECO:0000256" key="2">
    <source>
        <dbReference type="ARBA" id="ARBA00022737"/>
    </source>
</evidence>
<evidence type="ECO:0000313" key="4">
    <source>
        <dbReference type="EMBL" id="CAG5111460.1"/>
    </source>
</evidence>